<evidence type="ECO:0000256" key="6">
    <source>
        <dbReference type="ARBA" id="ARBA00022989"/>
    </source>
</evidence>
<evidence type="ECO:0000313" key="13">
    <source>
        <dbReference type="EMBL" id="RSH93314.1"/>
    </source>
</evidence>
<dbReference type="NCBIfam" id="TIGR03592">
    <property type="entry name" value="yidC_oxa1_cterm"/>
    <property type="match status" value="1"/>
</dbReference>
<dbReference type="Pfam" id="PF02096">
    <property type="entry name" value="60KD_IMP"/>
    <property type="match status" value="1"/>
</dbReference>
<evidence type="ECO:0000256" key="4">
    <source>
        <dbReference type="ARBA" id="ARBA00022792"/>
    </source>
</evidence>
<keyword evidence="3 9" id="KW-0812">Transmembrane</keyword>
<feature type="domain" description="Membrane insertase YidC/Oxa/ALB C-terminal" evidence="12">
    <location>
        <begin position="142"/>
        <end position="340"/>
    </location>
</feature>
<evidence type="ECO:0000313" key="14">
    <source>
        <dbReference type="Proteomes" id="UP000279259"/>
    </source>
</evidence>
<feature type="transmembrane region" description="Helical" evidence="11">
    <location>
        <begin position="264"/>
        <end position="283"/>
    </location>
</feature>
<proteinExistence type="inferred from homology"/>
<dbReference type="EMBL" id="RSCD01000004">
    <property type="protein sequence ID" value="RSH93314.1"/>
    <property type="molecule type" value="Genomic_DNA"/>
</dbReference>
<evidence type="ECO:0000256" key="5">
    <source>
        <dbReference type="ARBA" id="ARBA00022946"/>
    </source>
</evidence>
<evidence type="ECO:0000256" key="2">
    <source>
        <dbReference type="ARBA" id="ARBA00009877"/>
    </source>
</evidence>
<keyword evidence="8 11" id="KW-0472">Membrane</keyword>
<keyword evidence="5" id="KW-0809">Transit peptide</keyword>
<evidence type="ECO:0000256" key="7">
    <source>
        <dbReference type="ARBA" id="ARBA00023128"/>
    </source>
</evidence>
<reference evidence="13 14" key="1">
    <citation type="submission" date="2018-11" db="EMBL/GenBank/DDBJ databases">
        <title>Genome sequence of Saitozyma podzolica DSM 27192.</title>
        <authorList>
            <person name="Aliyu H."/>
            <person name="Gorte O."/>
            <person name="Ochsenreither K."/>
        </authorList>
    </citation>
    <scope>NUCLEOTIDE SEQUENCE [LARGE SCALE GENOMIC DNA]</scope>
    <source>
        <strain evidence="13 14">DSM 27192</strain>
    </source>
</reference>
<evidence type="ECO:0000256" key="8">
    <source>
        <dbReference type="ARBA" id="ARBA00023136"/>
    </source>
</evidence>
<dbReference type="OrthoDB" id="2148490at2759"/>
<dbReference type="AlphaFoldDB" id="A0A427YQC5"/>
<feature type="transmembrane region" description="Helical" evidence="11">
    <location>
        <begin position="295"/>
        <end position="315"/>
    </location>
</feature>
<dbReference type="CDD" id="cd20069">
    <property type="entry name" value="5TM_Oxa1-like"/>
    <property type="match status" value="1"/>
</dbReference>
<keyword evidence="7" id="KW-0496">Mitochondrion</keyword>
<dbReference type="GO" id="GO:0032979">
    <property type="term" value="P:protein insertion into mitochondrial inner membrane from matrix"/>
    <property type="evidence" value="ECO:0007669"/>
    <property type="project" value="TreeGrafter"/>
</dbReference>
<dbReference type="PANTHER" id="PTHR12428">
    <property type="entry name" value="OXA1"/>
    <property type="match status" value="1"/>
</dbReference>
<comment type="subcellular location">
    <subcellularLocation>
        <location evidence="9">Membrane</location>
        <topology evidence="9">Multi-pass membrane protein</topology>
    </subcellularLocation>
    <subcellularLocation>
        <location evidence="1">Mitochondrion inner membrane</location>
        <topology evidence="1">Multi-pass membrane protein</topology>
    </subcellularLocation>
</comment>
<name>A0A427YQC5_9TREE</name>
<dbReference type="GO" id="GO:0032977">
    <property type="term" value="F:membrane insertase activity"/>
    <property type="evidence" value="ECO:0007669"/>
    <property type="project" value="InterPro"/>
</dbReference>
<evidence type="ECO:0000256" key="3">
    <source>
        <dbReference type="ARBA" id="ARBA00022692"/>
    </source>
</evidence>
<comment type="caution">
    <text evidence="13">The sequence shown here is derived from an EMBL/GenBank/DDBJ whole genome shotgun (WGS) entry which is preliminary data.</text>
</comment>
<evidence type="ECO:0000256" key="9">
    <source>
        <dbReference type="RuleBase" id="RU003945"/>
    </source>
</evidence>
<sequence>MEADRTTRHVRGDRRPDLGVSSTRRLDTYHTYSIPTPHPDLASAQPATHNVTADIPIDPSAVTDPTPLLPQPPALPNIPSLEDLVTKSGLPLEDVLNSHEAVHAALKMSDLKLIGLEHGVLNISGWVQEALTAMHLSTGLPWWGSIAALTITIRMCLFPLIVRTLKHNVRLQAVQPQMTALFKRLQEAKTAQDPQAQQVVAQTLTNLMKTHDVSPFRPLLMPLVQMPFFLGMFYALRKLATLPLPQLKEGGLGWVTDLTLADPYYILPITSMLFTNLVLRVGADGTGAGQNANPNMGHFRNALGVATVLAIPFIGKMPAAVLFYWTFTNLFTLLQALLLRQPAVKSLLKIPTPPPVAAAPEGESVNQNPSLLETWRALREALSTRGEAWQKAKAQAEARSAELERAKGMKKGSALMVERIKEASVAEVSSAPSASAAQESTQGSASTAASWMEGEEGQNTKVGREMVKARRIAAARDRRTRQQ</sequence>
<dbReference type="GO" id="GO:0005743">
    <property type="term" value="C:mitochondrial inner membrane"/>
    <property type="evidence" value="ECO:0007669"/>
    <property type="project" value="UniProtKB-SubCell"/>
</dbReference>
<feature type="transmembrane region" description="Helical" evidence="11">
    <location>
        <begin position="218"/>
        <end position="236"/>
    </location>
</feature>
<dbReference type="InterPro" id="IPR001708">
    <property type="entry name" value="YidC/ALB3/OXA1/COX18"/>
</dbReference>
<dbReference type="PANTHER" id="PTHR12428:SF66">
    <property type="entry name" value="MITOCHONDRIAL INNER MEMBRANE PROTEIN OXA1L"/>
    <property type="match status" value="1"/>
</dbReference>
<feature type="transmembrane region" description="Helical" evidence="11">
    <location>
        <begin position="142"/>
        <end position="162"/>
    </location>
</feature>
<evidence type="ECO:0000256" key="11">
    <source>
        <dbReference type="SAM" id="Phobius"/>
    </source>
</evidence>
<evidence type="ECO:0000256" key="10">
    <source>
        <dbReference type="SAM" id="MobiDB-lite"/>
    </source>
</evidence>
<protein>
    <submittedName>
        <fullName evidence="13">Flags</fullName>
    </submittedName>
</protein>
<evidence type="ECO:0000259" key="12">
    <source>
        <dbReference type="Pfam" id="PF02096"/>
    </source>
</evidence>
<dbReference type="Proteomes" id="UP000279259">
    <property type="component" value="Unassembled WGS sequence"/>
</dbReference>
<gene>
    <name evidence="13" type="primary">OXA1</name>
    <name evidence="13" type="ORF">EHS25_007668</name>
</gene>
<comment type="similarity">
    <text evidence="2 9">Belongs to the OXA1/ALB3/YidC family.</text>
</comment>
<evidence type="ECO:0000256" key="1">
    <source>
        <dbReference type="ARBA" id="ARBA00004448"/>
    </source>
</evidence>
<dbReference type="STRING" id="1890683.A0A427YQC5"/>
<keyword evidence="6 11" id="KW-1133">Transmembrane helix</keyword>
<accession>A0A427YQC5</accession>
<keyword evidence="14" id="KW-1185">Reference proteome</keyword>
<feature type="compositionally biased region" description="Basic residues" evidence="10">
    <location>
        <begin position="469"/>
        <end position="483"/>
    </location>
</feature>
<dbReference type="InterPro" id="IPR028055">
    <property type="entry name" value="YidC/Oxa/ALB_C"/>
</dbReference>
<feature type="region of interest" description="Disordered" evidence="10">
    <location>
        <begin position="1"/>
        <end position="24"/>
    </location>
</feature>
<organism evidence="13 14">
    <name type="scientific">Saitozyma podzolica</name>
    <dbReference type="NCBI Taxonomy" id="1890683"/>
    <lineage>
        <taxon>Eukaryota</taxon>
        <taxon>Fungi</taxon>
        <taxon>Dikarya</taxon>
        <taxon>Basidiomycota</taxon>
        <taxon>Agaricomycotina</taxon>
        <taxon>Tremellomycetes</taxon>
        <taxon>Tremellales</taxon>
        <taxon>Trimorphomycetaceae</taxon>
        <taxon>Saitozyma</taxon>
    </lineage>
</organism>
<feature type="region of interest" description="Disordered" evidence="10">
    <location>
        <begin position="430"/>
        <end position="483"/>
    </location>
</feature>
<feature type="compositionally biased region" description="Low complexity" evidence="10">
    <location>
        <begin position="430"/>
        <end position="440"/>
    </location>
</feature>
<keyword evidence="4" id="KW-0999">Mitochondrion inner membrane</keyword>